<dbReference type="Proteomes" id="UP001165541">
    <property type="component" value="Unassembled WGS sequence"/>
</dbReference>
<dbReference type="InterPro" id="IPR027417">
    <property type="entry name" value="P-loop_NTPase"/>
</dbReference>
<dbReference type="CDD" id="cd19481">
    <property type="entry name" value="RecA-like_protease"/>
    <property type="match status" value="1"/>
</dbReference>
<comment type="similarity">
    <text evidence="1">Belongs to the AAA ATPase family.</text>
</comment>
<dbReference type="InterPro" id="IPR054472">
    <property type="entry name" value="WHD"/>
</dbReference>
<dbReference type="PANTHER" id="PTHR23073">
    <property type="entry name" value="26S PROTEASOME REGULATORY SUBUNIT"/>
    <property type="match status" value="1"/>
</dbReference>
<evidence type="ECO:0000259" key="5">
    <source>
        <dbReference type="SMART" id="SM00382"/>
    </source>
</evidence>
<dbReference type="InterPro" id="IPR003593">
    <property type="entry name" value="AAA+_ATPase"/>
</dbReference>
<dbReference type="SUPFAM" id="SSF52540">
    <property type="entry name" value="P-loop containing nucleoside triphosphate hydrolases"/>
    <property type="match status" value="2"/>
</dbReference>
<dbReference type="Gene3D" id="3.40.50.300">
    <property type="entry name" value="P-loop containing nucleotide triphosphate hydrolases"/>
    <property type="match status" value="1"/>
</dbReference>
<dbReference type="SMART" id="SM00382">
    <property type="entry name" value="AAA"/>
    <property type="match status" value="1"/>
</dbReference>
<protein>
    <submittedName>
        <fullName evidence="6">ATP-binding protein</fullName>
    </submittedName>
</protein>
<evidence type="ECO:0000256" key="1">
    <source>
        <dbReference type="ARBA" id="ARBA00006914"/>
    </source>
</evidence>
<evidence type="ECO:0000313" key="7">
    <source>
        <dbReference type="Proteomes" id="UP001165541"/>
    </source>
</evidence>
<comment type="caution">
    <text evidence="6">The sequence shown here is derived from an EMBL/GenBank/DDBJ whole genome shotgun (WGS) entry which is preliminary data.</text>
</comment>
<dbReference type="Pfam" id="PF00004">
    <property type="entry name" value="AAA"/>
    <property type="match status" value="1"/>
</dbReference>
<gene>
    <name evidence="6" type="ORF">M8A51_13160</name>
</gene>
<dbReference type="Pfam" id="PF22977">
    <property type="entry name" value="WHD"/>
    <property type="match status" value="1"/>
</dbReference>
<keyword evidence="2" id="KW-0547">Nucleotide-binding</keyword>
<name>A0ABT0YQE8_9BURK</name>
<dbReference type="EMBL" id="JAMKFE010000007">
    <property type="protein sequence ID" value="MCM5680477.1"/>
    <property type="molecule type" value="Genomic_DNA"/>
</dbReference>
<feature type="domain" description="AAA+ ATPase" evidence="5">
    <location>
        <begin position="517"/>
        <end position="649"/>
    </location>
</feature>
<dbReference type="InterPro" id="IPR050221">
    <property type="entry name" value="26S_Proteasome_ATPase"/>
</dbReference>
<evidence type="ECO:0000256" key="2">
    <source>
        <dbReference type="ARBA" id="ARBA00022741"/>
    </source>
</evidence>
<proteinExistence type="inferred from homology"/>
<keyword evidence="3 6" id="KW-0067">ATP-binding</keyword>
<dbReference type="RefSeq" id="WP_251778931.1">
    <property type="nucleotide sequence ID" value="NZ_JAMKFE010000007.1"/>
</dbReference>
<evidence type="ECO:0000256" key="3">
    <source>
        <dbReference type="ARBA" id="ARBA00022840"/>
    </source>
</evidence>
<reference evidence="6" key="1">
    <citation type="submission" date="2022-05" db="EMBL/GenBank/DDBJ databases">
        <title>Schlegelella sp. nov., isolated from mangrove soil.</title>
        <authorList>
            <person name="Liu Y."/>
            <person name="Ge X."/>
            <person name="Liu W."/>
        </authorList>
    </citation>
    <scope>NUCLEOTIDE SEQUENCE</scope>
    <source>
        <strain evidence="6">S2-27</strain>
    </source>
</reference>
<feature type="region of interest" description="Disordered" evidence="4">
    <location>
        <begin position="1"/>
        <end position="23"/>
    </location>
</feature>
<dbReference type="GO" id="GO:0005524">
    <property type="term" value="F:ATP binding"/>
    <property type="evidence" value="ECO:0007669"/>
    <property type="project" value="UniProtKB-KW"/>
</dbReference>
<keyword evidence="7" id="KW-1185">Reference proteome</keyword>
<sequence>MNLPDPPARLKRRRAPRDGGEAPMASSAAAVAAGSAAAPLDAPAVVAATLAVLDRLLAVAVDKTARLLGPATLLDPWRGMHLDVEDVRRALRGDRVAALHESDAAFAVGGDAAAALAAPILASPVLAGVVHGAALDPVDVAIAVVVLAPHVDLRYERIYGYLQDDIQCRQPAPDLIANLLGGSPAGRLQVLERFEPGAPLMRARVLQAGGAGVAAPGLGLGLRLSAPWLAALTRSPAQAAAPRAERPALHAAPSEVAAQVGRIVHEARAHAEPVRLMLQGPDGAGKFDLARYIAGAAGLTLRVVDLRACASAEELRAVVDAETLAARLQGGLPYLHGVARMSAHDPQLPRLLQDLLAAPGVAFVLSLNAPLPCVGARAVSVDRIELQWPDAELRLHCWDEALTERGLAVPQDQLSSVSTRFALSRAQIRQAAADLERELRLRGGPSTVAASDLAAAARRLCGDELARLAQRIRPAAGFEALVAAPEVIAQLREMCTRVALRDTVRRWCGDGVHRRANGINALFAGPSGTGKTLAAEIVAHALELDLFRIDLSAVVSKYIGETEKNLDRVFAAAEHANAVLFFDEAEALFGKRSEVKDAHDRYANIEIAYLLQKIEQFDGVAILATNLKQNLDDAFTRRLTFCINFAFPEEAERLRLWQTLWPAAARRTDEVDFAVLARDYKLSGGNIRNVVTAALYLAAADNGPVTREHLLHATRREYQKFGKTLGPVPATGERRAA</sequence>
<evidence type="ECO:0000256" key="4">
    <source>
        <dbReference type="SAM" id="MobiDB-lite"/>
    </source>
</evidence>
<accession>A0ABT0YQE8</accession>
<dbReference type="InterPro" id="IPR003959">
    <property type="entry name" value="ATPase_AAA_core"/>
</dbReference>
<evidence type="ECO:0000313" key="6">
    <source>
        <dbReference type="EMBL" id="MCM5680477.1"/>
    </source>
</evidence>
<organism evidence="6 7">
    <name type="scientific">Caldimonas mangrovi</name>
    <dbReference type="NCBI Taxonomy" id="2944811"/>
    <lineage>
        <taxon>Bacteria</taxon>
        <taxon>Pseudomonadati</taxon>
        <taxon>Pseudomonadota</taxon>
        <taxon>Betaproteobacteria</taxon>
        <taxon>Burkholderiales</taxon>
        <taxon>Sphaerotilaceae</taxon>
        <taxon>Caldimonas</taxon>
    </lineage>
</organism>